<dbReference type="Proteomes" id="UP000000268">
    <property type="component" value="Plasmid pREB4"/>
</dbReference>
<dbReference type="AlphaFoldDB" id="A8ZNM7"/>
<name>A8ZNM7_ACAM1</name>
<dbReference type="EMBL" id="CP000841">
    <property type="protein sequence ID" value="ABW32613.1"/>
    <property type="molecule type" value="Genomic_DNA"/>
</dbReference>
<dbReference type="HOGENOM" id="CLU_3245629_0_0_3"/>
<proteinExistence type="predicted"/>
<reference evidence="1 2" key="1">
    <citation type="journal article" date="2008" name="Proc. Natl. Acad. Sci. U.S.A.">
        <title>Niche adaptation and genome expansion in the chlorophyll d-producing cyanobacterium Acaryochloris marina.</title>
        <authorList>
            <person name="Swingley W.D."/>
            <person name="Chen M."/>
            <person name="Cheung P.C."/>
            <person name="Conrad A.L."/>
            <person name="Dejesa L.C."/>
            <person name="Hao J."/>
            <person name="Honchak B.M."/>
            <person name="Karbach L.E."/>
            <person name="Kurdoglu A."/>
            <person name="Lahiri S."/>
            <person name="Mastrian S.D."/>
            <person name="Miyashita H."/>
            <person name="Page L."/>
            <person name="Ramakrishna P."/>
            <person name="Satoh S."/>
            <person name="Sattley W.M."/>
            <person name="Shimada Y."/>
            <person name="Taylor H.L."/>
            <person name="Tomo T."/>
            <person name="Tsuchiya T."/>
            <person name="Wang Z.T."/>
            <person name="Raymond J."/>
            <person name="Mimuro M."/>
            <person name="Blankenship R.E."/>
            <person name="Touchman J.W."/>
        </authorList>
    </citation>
    <scope>NUCLEOTIDE SEQUENCE [LARGE SCALE GENOMIC DNA]</scope>
    <source>
        <strain evidence="2">MBIC 11017</strain>
        <plasmid evidence="2">Plasmid pREB4</plasmid>
    </source>
</reference>
<accession>A8ZNM7</accession>
<keyword evidence="1" id="KW-0614">Plasmid</keyword>
<sequence length="42" mass="4988">MFLSSSFRELIRRLRSPNAQIQNIVHNRSEDINSGERILLEF</sequence>
<gene>
    <name evidence="1" type="ordered locus">AM1_D0118</name>
</gene>
<dbReference type="KEGG" id="amr:AM1_D0118"/>
<geneLocation type="plasmid" evidence="1 2">
    <name>pREB4</name>
</geneLocation>
<protein>
    <submittedName>
        <fullName evidence="1">Uncharacterized protein</fullName>
    </submittedName>
</protein>
<evidence type="ECO:0000313" key="1">
    <source>
        <dbReference type="EMBL" id="ABW32613.1"/>
    </source>
</evidence>
<keyword evidence="2" id="KW-1185">Reference proteome</keyword>
<evidence type="ECO:0000313" key="2">
    <source>
        <dbReference type="Proteomes" id="UP000000268"/>
    </source>
</evidence>
<organism evidence="1 2">
    <name type="scientific">Acaryochloris marina (strain MBIC 11017)</name>
    <dbReference type="NCBI Taxonomy" id="329726"/>
    <lineage>
        <taxon>Bacteria</taxon>
        <taxon>Bacillati</taxon>
        <taxon>Cyanobacteriota</taxon>
        <taxon>Cyanophyceae</taxon>
        <taxon>Acaryochloridales</taxon>
        <taxon>Acaryochloridaceae</taxon>
        <taxon>Acaryochloris</taxon>
    </lineage>
</organism>